<name>X1GMH2_9ZZZZ</name>
<evidence type="ECO:0000313" key="1">
    <source>
        <dbReference type="EMBL" id="GAH59091.1"/>
    </source>
</evidence>
<reference evidence="1" key="1">
    <citation type="journal article" date="2014" name="Front. Microbiol.">
        <title>High frequency of phylogenetically diverse reductive dehalogenase-homologous genes in deep subseafloor sedimentary metagenomes.</title>
        <authorList>
            <person name="Kawai M."/>
            <person name="Futagami T."/>
            <person name="Toyoda A."/>
            <person name="Takaki Y."/>
            <person name="Nishi S."/>
            <person name="Hori S."/>
            <person name="Arai W."/>
            <person name="Tsubouchi T."/>
            <person name="Morono Y."/>
            <person name="Uchiyama I."/>
            <person name="Ito T."/>
            <person name="Fujiyama A."/>
            <person name="Inagaki F."/>
            <person name="Takami H."/>
        </authorList>
    </citation>
    <scope>NUCLEOTIDE SEQUENCE</scope>
    <source>
        <strain evidence="1">Expedition CK06-06</strain>
    </source>
</reference>
<protein>
    <submittedName>
        <fullName evidence="1">Uncharacterized protein</fullName>
    </submittedName>
</protein>
<comment type="caution">
    <text evidence="1">The sequence shown here is derived from an EMBL/GenBank/DDBJ whole genome shotgun (WGS) entry which is preliminary data.</text>
</comment>
<accession>X1GMH2</accession>
<organism evidence="1">
    <name type="scientific">marine sediment metagenome</name>
    <dbReference type="NCBI Taxonomy" id="412755"/>
    <lineage>
        <taxon>unclassified sequences</taxon>
        <taxon>metagenomes</taxon>
        <taxon>ecological metagenomes</taxon>
    </lineage>
</organism>
<dbReference type="AlphaFoldDB" id="X1GMH2"/>
<dbReference type="Gene3D" id="1.10.3660.10">
    <property type="entry name" value="6-phosphogluconate dehydrogenase C-terminal like domain"/>
    <property type="match status" value="1"/>
</dbReference>
<dbReference type="EMBL" id="BARU01017329">
    <property type="protein sequence ID" value="GAH59091.1"/>
    <property type="molecule type" value="Genomic_DNA"/>
</dbReference>
<sequence length="48" mass="5759">ICDTNQENILEMIQEFRNYLGVIEDKLKNKPNSLKEEFQKASKLREFL</sequence>
<gene>
    <name evidence="1" type="ORF">S03H2_28757</name>
</gene>
<proteinExistence type="predicted"/>
<feature type="non-terminal residue" evidence="1">
    <location>
        <position position="1"/>
    </location>
</feature>